<dbReference type="InterPro" id="IPR004027">
    <property type="entry name" value="SEC_C_motif"/>
</dbReference>
<dbReference type="InterPro" id="IPR036266">
    <property type="entry name" value="SecA_Wing/Scaffold_sf"/>
</dbReference>
<evidence type="ECO:0000256" key="10">
    <source>
        <dbReference type="ARBA" id="ARBA00022840"/>
    </source>
</evidence>
<dbReference type="STRING" id="1245471.PCA10_10860"/>
<dbReference type="PROSITE" id="PS51194">
    <property type="entry name" value="HELICASE_CTER"/>
    <property type="match status" value="1"/>
</dbReference>
<dbReference type="Proteomes" id="UP000015503">
    <property type="component" value="Chromosome"/>
</dbReference>
<dbReference type="GO" id="GO:0065002">
    <property type="term" value="P:intracellular protein transmembrane transport"/>
    <property type="evidence" value="ECO:0007669"/>
    <property type="project" value="UniProtKB-UniRule"/>
</dbReference>
<gene>
    <name evidence="16 22" type="primary">secA</name>
    <name evidence="22" type="ORF">PCA10_10860</name>
</gene>
<evidence type="ECO:0000256" key="15">
    <source>
        <dbReference type="ARBA" id="ARBA00034006"/>
    </source>
</evidence>
<dbReference type="GO" id="GO:0046872">
    <property type="term" value="F:metal ion binding"/>
    <property type="evidence" value="ECO:0007669"/>
    <property type="project" value="UniProtKB-KW"/>
</dbReference>
<dbReference type="InterPro" id="IPR020937">
    <property type="entry name" value="SecA_CS"/>
</dbReference>
<evidence type="ECO:0000259" key="21">
    <source>
        <dbReference type="PROSITE" id="PS51196"/>
    </source>
</evidence>
<feature type="region of interest" description="Disordered" evidence="18">
    <location>
        <begin position="849"/>
        <end position="913"/>
    </location>
</feature>
<dbReference type="SUPFAM" id="SSF52540">
    <property type="entry name" value="P-loop containing nucleoside triphosphate hydrolases"/>
    <property type="match status" value="2"/>
</dbReference>
<keyword evidence="5 16" id="KW-0963">Cytoplasm</keyword>
<keyword evidence="12 16" id="KW-1278">Translocase</keyword>
<evidence type="ECO:0000256" key="1">
    <source>
        <dbReference type="ARBA" id="ARBA00001947"/>
    </source>
</evidence>
<dbReference type="InterPro" id="IPR011115">
    <property type="entry name" value="SecA_DEAD"/>
</dbReference>
<dbReference type="GO" id="GO:0008564">
    <property type="term" value="F:protein-exporting ATPase activity"/>
    <property type="evidence" value="ECO:0007669"/>
    <property type="project" value="UniProtKB-EC"/>
</dbReference>
<evidence type="ECO:0000256" key="3">
    <source>
        <dbReference type="ARBA" id="ARBA00022448"/>
    </source>
</evidence>
<evidence type="ECO:0000259" key="19">
    <source>
        <dbReference type="PROSITE" id="PS51192"/>
    </source>
</evidence>
<evidence type="ECO:0000256" key="11">
    <source>
        <dbReference type="ARBA" id="ARBA00022927"/>
    </source>
</evidence>
<keyword evidence="8 16" id="KW-0547">Nucleotide-binding</keyword>
<evidence type="ECO:0000256" key="5">
    <source>
        <dbReference type="ARBA" id="ARBA00022490"/>
    </source>
</evidence>
<dbReference type="InterPro" id="IPR014001">
    <property type="entry name" value="Helicase_ATP-bd"/>
</dbReference>
<dbReference type="HAMAP" id="MF_01382">
    <property type="entry name" value="SecA"/>
    <property type="match status" value="1"/>
</dbReference>
<keyword evidence="6" id="KW-0997">Cell inner membrane</keyword>
<dbReference type="OrthoDB" id="9805579at2"/>
<dbReference type="PANTHER" id="PTHR30612">
    <property type="entry name" value="SECA INNER MEMBRANE COMPONENT OF SEC PROTEIN SECRETION SYSTEM"/>
    <property type="match status" value="1"/>
</dbReference>
<accession>S6AMQ1</accession>
<dbReference type="Gene3D" id="1.10.3060.10">
    <property type="entry name" value="Helical scaffold and wing domains of SecA"/>
    <property type="match status" value="1"/>
</dbReference>
<dbReference type="GO" id="GO:0031522">
    <property type="term" value="C:cell envelope Sec protein transport complex"/>
    <property type="evidence" value="ECO:0007669"/>
    <property type="project" value="TreeGrafter"/>
</dbReference>
<evidence type="ECO:0000256" key="8">
    <source>
        <dbReference type="ARBA" id="ARBA00022741"/>
    </source>
</evidence>
<dbReference type="PROSITE" id="PS01312">
    <property type="entry name" value="SECA"/>
    <property type="match status" value="1"/>
</dbReference>
<feature type="compositionally biased region" description="Basic residues" evidence="18">
    <location>
        <begin position="903"/>
        <end position="913"/>
    </location>
</feature>
<comment type="catalytic activity">
    <reaction evidence="15 16">
        <text>ATP + H2O + cellular proteinSide 1 = ADP + phosphate + cellular proteinSide 2.</text>
        <dbReference type="EC" id="7.4.2.8"/>
    </reaction>
</comment>
<dbReference type="PROSITE" id="PS51196">
    <property type="entry name" value="SECA_MOTOR_DEAD"/>
    <property type="match status" value="1"/>
</dbReference>
<evidence type="ECO:0000256" key="14">
    <source>
        <dbReference type="ARBA" id="ARBA00023136"/>
    </source>
</evidence>
<dbReference type="Pfam" id="PF02810">
    <property type="entry name" value="SEC-C"/>
    <property type="match status" value="1"/>
</dbReference>
<dbReference type="GO" id="GO:0005829">
    <property type="term" value="C:cytosol"/>
    <property type="evidence" value="ECO:0007669"/>
    <property type="project" value="TreeGrafter"/>
</dbReference>
<evidence type="ECO:0000256" key="13">
    <source>
        <dbReference type="ARBA" id="ARBA00023010"/>
    </source>
</evidence>
<dbReference type="PATRIC" id="fig|1245471.3.peg.1097"/>
<dbReference type="RefSeq" id="WP_016491020.1">
    <property type="nucleotide sequence ID" value="NC_021499.1"/>
</dbReference>
<dbReference type="NCBIfam" id="NF009538">
    <property type="entry name" value="PRK12904.1"/>
    <property type="match status" value="1"/>
</dbReference>
<comment type="subcellular location">
    <subcellularLocation>
        <location evidence="16">Cell membrane</location>
        <topology evidence="16">Peripheral membrane protein</topology>
        <orientation evidence="16">Cytoplasmic side</orientation>
    </subcellularLocation>
    <subcellularLocation>
        <location evidence="16">Cytoplasm</location>
    </subcellularLocation>
    <text evidence="16">Distribution is 50-50.</text>
</comment>
<dbReference type="SMART" id="SM00957">
    <property type="entry name" value="SecA_DEAD"/>
    <property type="match status" value="1"/>
</dbReference>
<feature type="binding site" evidence="16">
    <location>
        <begin position="105"/>
        <end position="109"/>
    </location>
    <ligand>
        <name>ATP</name>
        <dbReference type="ChEBI" id="CHEBI:30616"/>
    </ligand>
</feature>
<feature type="domain" description="SecA family profile" evidence="21">
    <location>
        <begin position="3"/>
        <end position="619"/>
    </location>
</feature>
<evidence type="ECO:0000256" key="9">
    <source>
        <dbReference type="ARBA" id="ARBA00022833"/>
    </source>
</evidence>
<comment type="similarity">
    <text evidence="2 16 17">Belongs to the SecA family.</text>
</comment>
<feature type="domain" description="Helicase ATP-binding" evidence="19">
    <location>
        <begin position="89"/>
        <end position="247"/>
    </location>
</feature>
<dbReference type="SUPFAM" id="SSF81767">
    <property type="entry name" value="Pre-protein crosslinking domain of SecA"/>
    <property type="match status" value="1"/>
</dbReference>
<dbReference type="EMBL" id="AP013068">
    <property type="protein sequence ID" value="BAN46818.1"/>
    <property type="molecule type" value="Genomic_DNA"/>
</dbReference>
<keyword evidence="13 16" id="KW-0811">Translocation</keyword>
<dbReference type="NCBIfam" id="TIGR00963">
    <property type="entry name" value="secA"/>
    <property type="match status" value="1"/>
</dbReference>
<dbReference type="InterPro" id="IPR027417">
    <property type="entry name" value="P-loop_NTPase"/>
</dbReference>
<keyword evidence="11 16" id="KW-0653">Protein transport</keyword>
<dbReference type="GO" id="GO:0005886">
    <property type="term" value="C:plasma membrane"/>
    <property type="evidence" value="ECO:0007669"/>
    <property type="project" value="UniProtKB-SubCell"/>
</dbReference>
<evidence type="ECO:0000256" key="18">
    <source>
        <dbReference type="SAM" id="MobiDB-lite"/>
    </source>
</evidence>
<dbReference type="InterPro" id="IPR001650">
    <property type="entry name" value="Helicase_C-like"/>
</dbReference>
<dbReference type="PROSITE" id="PS51192">
    <property type="entry name" value="HELICASE_ATP_BIND_1"/>
    <property type="match status" value="1"/>
</dbReference>
<feature type="binding site" evidence="16">
    <location>
        <position position="87"/>
    </location>
    <ligand>
        <name>ATP</name>
        <dbReference type="ChEBI" id="CHEBI:30616"/>
    </ligand>
</feature>
<keyword evidence="4 16" id="KW-1003">Cell membrane</keyword>
<dbReference type="Pfam" id="PF01043">
    <property type="entry name" value="SecA_PP_bind"/>
    <property type="match status" value="1"/>
</dbReference>
<evidence type="ECO:0000256" key="4">
    <source>
        <dbReference type="ARBA" id="ARBA00022475"/>
    </source>
</evidence>
<dbReference type="InterPro" id="IPR000185">
    <property type="entry name" value="SecA"/>
</dbReference>
<feature type="binding site" evidence="16">
    <location>
        <position position="512"/>
    </location>
    <ligand>
        <name>ATP</name>
        <dbReference type="ChEBI" id="CHEBI:30616"/>
    </ligand>
</feature>
<dbReference type="FunFam" id="3.40.50.300:FF:000081">
    <property type="entry name" value="Preprotein translocase subunit SecA"/>
    <property type="match status" value="1"/>
</dbReference>
<evidence type="ECO:0000256" key="17">
    <source>
        <dbReference type="RuleBase" id="RU003874"/>
    </source>
</evidence>
<evidence type="ECO:0000313" key="23">
    <source>
        <dbReference type="Proteomes" id="UP000015503"/>
    </source>
</evidence>
<dbReference type="Pfam" id="PF07517">
    <property type="entry name" value="SecA_DEAD"/>
    <property type="match status" value="1"/>
</dbReference>
<feature type="domain" description="Helicase C-terminal" evidence="20">
    <location>
        <begin position="422"/>
        <end position="635"/>
    </location>
</feature>
<name>S6AMQ1_METRE</name>
<keyword evidence="3 16" id="KW-0813">Transport</keyword>
<dbReference type="CDD" id="cd18803">
    <property type="entry name" value="SF2_C_secA"/>
    <property type="match status" value="1"/>
</dbReference>
<dbReference type="InterPro" id="IPR011130">
    <property type="entry name" value="SecA_preprotein_X-link_dom"/>
</dbReference>
<dbReference type="KEGG" id="pre:PCA10_10860"/>
<dbReference type="FunFam" id="3.90.1440.10:FF:000001">
    <property type="entry name" value="Preprotein translocase subunit SecA"/>
    <property type="match status" value="1"/>
</dbReference>
<dbReference type="InterPro" id="IPR036670">
    <property type="entry name" value="SecA_X-link_sf"/>
</dbReference>
<evidence type="ECO:0000256" key="12">
    <source>
        <dbReference type="ARBA" id="ARBA00022967"/>
    </source>
</evidence>
<evidence type="ECO:0000313" key="22">
    <source>
        <dbReference type="EMBL" id="BAN46818.1"/>
    </source>
</evidence>
<comment type="cofactor">
    <cofactor evidence="1">
        <name>Zn(2+)</name>
        <dbReference type="ChEBI" id="CHEBI:29105"/>
    </cofactor>
</comment>
<dbReference type="Gene3D" id="3.40.50.300">
    <property type="entry name" value="P-loop containing nucleotide triphosphate hydrolases"/>
    <property type="match status" value="2"/>
</dbReference>
<reference evidence="22 23" key="1">
    <citation type="journal article" date="2013" name="Genome Announc.">
        <title>Complete Genome Sequence of the Carbazole Degrader Pseudomonas resinovorans Strain CA10 (NBRC 106553).</title>
        <authorList>
            <person name="Shintani M."/>
            <person name="Hosoyama A."/>
            <person name="Ohji S."/>
            <person name="Tsuchikane K."/>
            <person name="Takarada H."/>
            <person name="Yamazoe A."/>
            <person name="Fujita N."/>
            <person name="Nojiri H."/>
        </authorList>
    </citation>
    <scope>NUCLEOTIDE SEQUENCE [LARGE SCALE GENOMIC DNA]</scope>
    <source>
        <strain evidence="22 23">NBRC 106553</strain>
    </source>
</reference>
<feature type="compositionally biased region" description="Acidic residues" evidence="18">
    <location>
        <begin position="865"/>
        <end position="874"/>
    </location>
</feature>
<keyword evidence="9" id="KW-0862">Zinc</keyword>
<keyword evidence="23" id="KW-1185">Reference proteome</keyword>
<dbReference type="Pfam" id="PF21090">
    <property type="entry name" value="P-loop_SecA"/>
    <property type="match status" value="1"/>
</dbReference>
<dbReference type="FunFam" id="3.40.50.300:FF:000113">
    <property type="entry name" value="Preprotein translocase subunit SecA"/>
    <property type="match status" value="1"/>
</dbReference>
<evidence type="ECO:0000256" key="7">
    <source>
        <dbReference type="ARBA" id="ARBA00022723"/>
    </source>
</evidence>
<organism evidence="22 23">
    <name type="scientific">Metapseudomonas resinovorans NBRC 106553</name>
    <dbReference type="NCBI Taxonomy" id="1245471"/>
    <lineage>
        <taxon>Bacteria</taxon>
        <taxon>Pseudomonadati</taxon>
        <taxon>Pseudomonadota</taxon>
        <taxon>Gammaproteobacteria</taxon>
        <taxon>Pseudomonadales</taxon>
        <taxon>Pseudomonadaceae</taxon>
        <taxon>Metapseudomonas</taxon>
    </lineage>
</organism>
<dbReference type="FunFam" id="1.10.3060.10:FF:000003">
    <property type="entry name" value="Protein translocase subunit SecA"/>
    <property type="match status" value="1"/>
</dbReference>
<dbReference type="EC" id="7.4.2.8" evidence="16"/>
<keyword evidence="10 16" id="KW-0067">ATP-binding</keyword>
<dbReference type="InterPro" id="IPR014018">
    <property type="entry name" value="SecA_motor_DEAD"/>
</dbReference>
<keyword evidence="7" id="KW-0479">Metal-binding</keyword>
<sequence length="913" mass="103143">MFAPLLKKLFGSKNEREVKRMAKAVQAVNAFEEQMVALSDDQLRAKTEEFKARLAKGETLDQLLAEAFAVAREAGKRVMGMRHFDVQLIGGMALHEGKIAEMRTGEGKTLVGTLAVYLNALSGKGVHVITVNDYLARRDANWMRPLYEFLGLSVGIVTPFQPPEEKRAAYASDITYGTNNEFGFDYLRDNMAFSLDDKFQRELNFAVIDEVDSILIDEARTPLIISGQAEDSSQLYIQINKLIPRLKRHIEEVEGQVTQEGHYSVDEKTRQVELNEMGHQYIEEMLTQAGLLAEGESLYSAHNLSLLTHVYAALRAHTLFHRNIEYIVQNDQVLLIDEHTGRTMPGRRLSEGLHQAIEAKENLPIQAESQTLASTTFQNYFRLYKKLSGMTGTADTEAFEFRQIYGLDVVVIPTHRPVARKDFNDLVYLTQEEKFAAIITDIKECQANGRPVLVGTASIESSEYVADLLTKAGIEHKVLNAKYHEREAEIIAQAGSPGAVTIATNMAGRGTDILLGGNWEAEVAALEAPTDEQVAQIKAEWQKRHQQVIESGGLHVVASERHESRRIDNQLRGRAGRQGDPGSSRFYLSLEDNLMRIFASDRVKNFMKALGMQSGEAIEHRMVTNAIEKAQRKVEGRNFDIRKQLLEYDDVANEQRKVIYHMRNSLLAAEFIGDTISEFREEVLNSTIDAHIPPQSMPEQWDIAGLEAALYSDFGLKLPVQQWLDEDDKLYEETLREKIMAQLLAAYNEKEDLAGAEALRAFEKQMLLRVLDDLWKDHLSTMDHLRHGIHLRGYAQKNPKQEYKRESFTLFQDLLDSIKRDTIRVLSHVQVRREDPVEEEARLRREAEEMASRMQFQHAAAPSLDEPEMAEEQGDLAVATAAAPVRTEPKVGRNEPCPCGSGKKYKHCHGQIG</sequence>
<evidence type="ECO:0000259" key="20">
    <source>
        <dbReference type="PROSITE" id="PS51194"/>
    </source>
</evidence>
<protein>
    <recommendedName>
        <fullName evidence="16 17">Protein translocase subunit SecA</fullName>
        <ecNumber evidence="16">7.4.2.8</ecNumber>
    </recommendedName>
</protein>
<dbReference type="Pfam" id="PF07516">
    <property type="entry name" value="SecA_SW"/>
    <property type="match status" value="1"/>
</dbReference>
<dbReference type="GO" id="GO:0005524">
    <property type="term" value="F:ATP binding"/>
    <property type="evidence" value="ECO:0007669"/>
    <property type="project" value="UniProtKB-UniRule"/>
</dbReference>
<dbReference type="GO" id="GO:0017038">
    <property type="term" value="P:protein import"/>
    <property type="evidence" value="ECO:0007669"/>
    <property type="project" value="InterPro"/>
</dbReference>
<keyword evidence="14 16" id="KW-0472">Membrane</keyword>
<dbReference type="PANTHER" id="PTHR30612:SF0">
    <property type="entry name" value="CHLOROPLAST PROTEIN-TRANSPORTING ATPASE"/>
    <property type="match status" value="1"/>
</dbReference>
<dbReference type="PRINTS" id="PR00906">
    <property type="entry name" value="SECA"/>
</dbReference>
<dbReference type="InterPro" id="IPR044722">
    <property type="entry name" value="SecA_SF2_C"/>
</dbReference>
<dbReference type="Gene3D" id="3.90.1440.10">
    <property type="entry name" value="SecA, preprotein cross-linking domain"/>
    <property type="match status" value="1"/>
</dbReference>
<dbReference type="SMART" id="SM00958">
    <property type="entry name" value="SecA_PP_bind"/>
    <property type="match status" value="1"/>
</dbReference>
<evidence type="ECO:0000256" key="2">
    <source>
        <dbReference type="ARBA" id="ARBA00007650"/>
    </source>
</evidence>
<comment type="subunit">
    <text evidence="16">Monomer and homodimer. Part of the essential Sec protein translocation apparatus which comprises SecA, SecYEG and auxiliary proteins SecDF-YajC and YidC.</text>
</comment>
<evidence type="ECO:0000256" key="16">
    <source>
        <dbReference type="HAMAP-Rule" id="MF_01382"/>
    </source>
</evidence>
<dbReference type="SUPFAM" id="SSF81886">
    <property type="entry name" value="Helical scaffold and wing domains of SecA"/>
    <property type="match status" value="1"/>
</dbReference>
<dbReference type="GO" id="GO:0006605">
    <property type="term" value="P:protein targeting"/>
    <property type="evidence" value="ECO:0007669"/>
    <property type="project" value="UniProtKB-UniRule"/>
</dbReference>
<dbReference type="eggNOG" id="COG0653">
    <property type="taxonomic scope" value="Bacteria"/>
</dbReference>
<dbReference type="InterPro" id="IPR011116">
    <property type="entry name" value="SecA_Wing/Scaffold"/>
</dbReference>
<dbReference type="AlphaFoldDB" id="S6AMQ1"/>
<evidence type="ECO:0000256" key="6">
    <source>
        <dbReference type="ARBA" id="ARBA00022519"/>
    </source>
</evidence>
<dbReference type="GO" id="GO:0043952">
    <property type="term" value="P:protein transport by the Sec complex"/>
    <property type="evidence" value="ECO:0007669"/>
    <property type="project" value="UniProtKB-ARBA"/>
</dbReference>
<dbReference type="CDD" id="cd17928">
    <property type="entry name" value="DEXDc_SecA"/>
    <property type="match status" value="1"/>
</dbReference>
<comment type="function">
    <text evidence="16">Part of the Sec protein translocase complex. Interacts with the SecYEG preprotein conducting channel. Has a central role in coupling the hydrolysis of ATP to the transfer of proteins into and across the cell membrane, serving both as a receptor for the preprotein-SecB complex and as an ATP-driven molecular motor driving the stepwise translocation of polypeptide chains across the membrane.</text>
</comment>
<proteinExistence type="inferred from homology"/>
<dbReference type="HOGENOM" id="CLU_005314_3_0_6"/>